<evidence type="ECO:0000256" key="1">
    <source>
        <dbReference type="SAM" id="MobiDB-lite"/>
    </source>
</evidence>
<protein>
    <submittedName>
        <fullName evidence="3">Uncharacterized protein</fullName>
    </submittedName>
</protein>
<feature type="signal peptide" evidence="2">
    <location>
        <begin position="1"/>
        <end position="24"/>
    </location>
</feature>
<reference evidence="3" key="1">
    <citation type="submission" date="2014-11" db="EMBL/GenBank/DDBJ databases">
        <authorList>
            <person name="Otto D Thomas"/>
            <person name="Naeem Raeece"/>
        </authorList>
    </citation>
    <scope>NUCLEOTIDE SEQUENCE</scope>
</reference>
<feature type="compositionally biased region" description="Basic and acidic residues" evidence="1">
    <location>
        <begin position="391"/>
        <end position="419"/>
    </location>
</feature>
<dbReference type="EMBL" id="CDMZ01000385">
    <property type="protein sequence ID" value="CEM13121.1"/>
    <property type="molecule type" value="Genomic_DNA"/>
</dbReference>
<gene>
    <name evidence="3" type="ORF">Cvel_3356</name>
</gene>
<keyword evidence="2" id="KW-0732">Signal</keyword>
<dbReference type="AlphaFoldDB" id="A0A0G4FJ92"/>
<feature type="chain" id="PRO_5005188684" evidence="2">
    <location>
        <begin position="25"/>
        <end position="607"/>
    </location>
</feature>
<proteinExistence type="predicted"/>
<organism evidence="3">
    <name type="scientific">Chromera velia CCMP2878</name>
    <dbReference type="NCBI Taxonomy" id="1169474"/>
    <lineage>
        <taxon>Eukaryota</taxon>
        <taxon>Sar</taxon>
        <taxon>Alveolata</taxon>
        <taxon>Colpodellida</taxon>
        <taxon>Chromeraceae</taxon>
        <taxon>Chromera</taxon>
    </lineage>
</organism>
<evidence type="ECO:0000256" key="2">
    <source>
        <dbReference type="SAM" id="SignalP"/>
    </source>
</evidence>
<feature type="compositionally biased region" description="Basic and acidic residues" evidence="1">
    <location>
        <begin position="528"/>
        <end position="550"/>
    </location>
</feature>
<accession>A0A0G4FJ92</accession>
<dbReference type="VEuPathDB" id="CryptoDB:Cvel_3356"/>
<name>A0A0G4FJ92_9ALVE</name>
<feature type="region of interest" description="Disordered" evidence="1">
    <location>
        <begin position="389"/>
        <end position="423"/>
    </location>
</feature>
<sequence>MQMIGCTSEYLLCLLFLSSHSVCSTIVAHKRKALLGRRERTPSPFLGVTRFQRPVKRGVLSGVADSEVSLVAEMEGSSCKDEPPSSLLPVPAGVDSVLSLGEFGRRQDLHSRRLQWLLPSQFTSKEGDGNGSSRKKKGAKLEHDRVHPIFNFLFEYYHFNPADLKHWSPGVGVGVVRAEVDGFSRRMQRFLSTGTIETNPTACVQTHTETGTACTVNRSTQAAVYIDPRKLSEERKSAVRWQIGLLKATQSRPPKMTCFGLHEWAMLYRPDGAPPSSSRFQNLPLRIPQTKINEVVENGLLSCTHYDAYRFFPPEGKALNPLQLSRQTVDAAENEQPACLHASMDLFKWLIKLAPLVPSDLVLEALHLAIRARILDMRASPYDLEAWEEQNEGRRKEREATKDEKEKRKGRGRGKETEPRTVSSSFLTQIVEDFSLKGRFLPEEKEAGEEKRHTERAHIRPHEISGAICATGSCANGSGKGCFAAFSPTVQLEDLVVPDDREGVLGGRGVVVHGETQSASSPPPEMVGADHGKEDSVGGCGEEKENELGDSEDRWKIEIVTSPVMVENEVGRREYQKEQYAIMMKGVMLRKRVIEALEQILVLAEEG</sequence>
<evidence type="ECO:0000313" key="3">
    <source>
        <dbReference type="EMBL" id="CEM13121.1"/>
    </source>
</evidence>
<feature type="region of interest" description="Disordered" evidence="1">
    <location>
        <begin position="514"/>
        <end position="550"/>
    </location>
</feature>